<evidence type="ECO:0000313" key="2">
    <source>
        <dbReference type="EMBL" id="GER00388.1"/>
    </source>
</evidence>
<proteinExistence type="predicted"/>
<dbReference type="AlphaFoldDB" id="A0A5A7MX02"/>
<dbReference type="EMBL" id="BKCL01000006">
    <property type="protein sequence ID" value="GEQ98421.1"/>
    <property type="molecule type" value="Genomic_DNA"/>
</dbReference>
<evidence type="ECO:0000313" key="1">
    <source>
        <dbReference type="EMBL" id="GEQ98421.1"/>
    </source>
</evidence>
<accession>A0A5A7MR48</accession>
<comment type="caution">
    <text evidence="2">The sequence shown here is derived from an EMBL/GenBank/DDBJ whole genome shotgun (WGS) entry which is preliminary data.</text>
</comment>
<protein>
    <submittedName>
        <fullName evidence="2">Uncharacterized protein</fullName>
    </submittedName>
</protein>
<name>A0A5A7MX02_9PROT</name>
<gene>
    <name evidence="1" type="ORF">JCM17844_20580</name>
    <name evidence="2" type="ORF">JCM17845_10110</name>
</gene>
<dbReference type="EMBL" id="BKCM01000004">
    <property type="protein sequence ID" value="GER00388.1"/>
    <property type="molecule type" value="Genomic_DNA"/>
</dbReference>
<keyword evidence="4" id="KW-1185">Reference proteome</keyword>
<evidence type="ECO:0000313" key="3">
    <source>
        <dbReference type="Proteomes" id="UP000322084"/>
    </source>
</evidence>
<accession>A0A5A7MX02</accession>
<organism evidence="2 4">
    <name type="scientific">Iodidimonas gelatinilytica</name>
    <dbReference type="NCBI Taxonomy" id="1236966"/>
    <lineage>
        <taxon>Bacteria</taxon>
        <taxon>Pseudomonadati</taxon>
        <taxon>Pseudomonadota</taxon>
        <taxon>Alphaproteobacteria</taxon>
        <taxon>Iodidimonadales</taxon>
        <taxon>Iodidimonadaceae</taxon>
        <taxon>Iodidimonas</taxon>
    </lineage>
</organism>
<dbReference type="Proteomes" id="UP000322084">
    <property type="component" value="Unassembled WGS sequence"/>
</dbReference>
<dbReference type="RefSeq" id="WP_150000724.1">
    <property type="nucleotide sequence ID" value="NZ_BKCL01000006.1"/>
</dbReference>
<evidence type="ECO:0000313" key="4">
    <source>
        <dbReference type="Proteomes" id="UP000325187"/>
    </source>
</evidence>
<reference evidence="3 4" key="1">
    <citation type="submission" date="2019-09" db="EMBL/GenBank/DDBJ databases">
        <title>NBRP : Genome information of microbial organism related human and environment.</title>
        <authorList>
            <person name="Hattori M."/>
            <person name="Oshima K."/>
            <person name="Inaba H."/>
            <person name="Suda W."/>
            <person name="Sakamoto M."/>
            <person name="Iino T."/>
            <person name="Kitahara M."/>
            <person name="Oshida Y."/>
            <person name="Iida T."/>
            <person name="Kudo T."/>
            <person name="Itoh T."/>
            <person name="Ohkuma M."/>
        </authorList>
    </citation>
    <scope>NUCLEOTIDE SEQUENCE [LARGE SCALE GENOMIC DNA]</scope>
    <source>
        <strain evidence="1 3">Hi-2</strain>
        <strain evidence="2 4">Mie-1</strain>
    </source>
</reference>
<dbReference type="Proteomes" id="UP000325187">
    <property type="component" value="Unassembled WGS sequence"/>
</dbReference>
<sequence>MTMRTHHNTTQKHALYALPDHEVVEALLPRAVERHVAVEEAARLIRTHTGLVPLAIDPRGEGRVIWGDLGVHLPGMAIYLHHPAFGSAGKHWRRILNADRHSRP</sequence>